<gene>
    <name evidence="1" type="ORF">KIMH_09370</name>
</gene>
<dbReference type="EMBL" id="AP026800">
    <property type="protein sequence ID" value="BDR54826.1"/>
    <property type="molecule type" value="Genomic_DNA"/>
</dbReference>
<sequence length="84" mass="9386">MKLPQQMPQGARIVVRVQAGIDQQDGRMKYSDYIGHVKSWNGEILQLTRDPAANGTRPAQEVSIPAASIVSLKPIPERRYPFGR</sequence>
<accession>A0ABM8BD54</accession>
<proteinExistence type="predicted"/>
<evidence type="ECO:0000313" key="1">
    <source>
        <dbReference type="EMBL" id="BDR54826.1"/>
    </source>
</evidence>
<dbReference type="Pfam" id="PF20486">
    <property type="entry name" value="DUF6725"/>
    <property type="match status" value="1"/>
</dbReference>
<protein>
    <submittedName>
        <fullName evidence="1">Uncharacterized protein</fullName>
    </submittedName>
</protein>
<dbReference type="RefSeq" id="WP_317642336.1">
    <property type="nucleotide sequence ID" value="NZ_AP026800.1"/>
</dbReference>
<name>A0ABM8BD54_9BIFI</name>
<reference evidence="1 2" key="1">
    <citation type="journal article" date="2023" name="Microbiol. Spectr.">
        <title>Symbiosis of Carpenter Bees with Uncharacterized Lactic Acid Bacteria Showing NAD Auxotrophy.</title>
        <authorList>
            <person name="Kawasaki S."/>
            <person name="Ozawa K."/>
            <person name="Mori T."/>
            <person name="Yamamoto A."/>
            <person name="Ito M."/>
            <person name="Ohkuma M."/>
            <person name="Sakamoto M."/>
            <person name="Matsutani M."/>
        </authorList>
    </citation>
    <scope>NUCLEOTIDE SEQUENCE [LARGE SCALE GENOMIC DNA]</scope>
    <source>
        <strain evidence="1 2">KimH</strain>
    </source>
</reference>
<dbReference type="Proteomes" id="UP001321748">
    <property type="component" value="Chromosome"/>
</dbReference>
<organism evidence="1 2">
    <name type="scientific">Bombiscardovia apis</name>
    <dbReference type="NCBI Taxonomy" id="2932182"/>
    <lineage>
        <taxon>Bacteria</taxon>
        <taxon>Bacillati</taxon>
        <taxon>Actinomycetota</taxon>
        <taxon>Actinomycetes</taxon>
        <taxon>Bifidobacteriales</taxon>
        <taxon>Bifidobacteriaceae</taxon>
        <taxon>Bombiscardovia</taxon>
    </lineage>
</organism>
<dbReference type="InterPro" id="IPR046571">
    <property type="entry name" value="DUF6725"/>
</dbReference>
<keyword evidence="2" id="KW-1185">Reference proteome</keyword>
<evidence type="ECO:0000313" key="2">
    <source>
        <dbReference type="Proteomes" id="UP001321748"/>
    </source>
</evidence>